<keyword evidence="1" id="KW-1133">Transmembrane helix</keyword>
<evidence type="ECO:0000256" key="1">
    <source>
        <dbReference type="SAM" id="Phobius"/>
    </source>
</evidence>
<evidence type="ECO:0000313" key="4">
    <source>
        <dbReference type="EMBL" id="UZW73790.1"/>
    </source>
</evidence>
<dbReference type="AlphaFoldDB" id="A0A9E8KP37"/>
<dbReference type="PROSITE" id="PS00675">
    <property type="entry name" value="SIGMA54_INTERACT_1"/>
    <property type="match status" value="1"/>
</dbReference>
<dbReference type="InterPro" id="IPR003593">
    <property type="entry name" value="AAA+_ATPase"/>
</dbReference>
<protein>
    <submittedName>
        <fullName evidence="4">ATP-binding protein</fullName>
    </submittedName>
</protein>
<accession>A0A9E8KP37</accession>
<evidence type="ECO:0000259" key="3">
    <source>
        <dbReference type="SMART" id="SM00382"/>
    </source>
</evidence>
<dbReference type="Proteomes" id="UP001164472">
    <property type="component" value="Chromosome"/>
</dbReference>
<evidence type="ECO:0000256" key="2">
    <source>
        <dbReference type="SAM" id="SignalP"/>
    </source>
</evidence>
<sequence length="829" mass="94286">MKVTHSAKLLLSSLVLFYSALIMAQAEPPVVPTKGHLQQNSVETLYVNPARIIPIQNESASTTPQPSPVKKHKPTEAQYWRSKLEKKLNDWGDSESENANVLYLELSNALDNSIDRYKQQPWISMATGIDNPATHSSPYLAASDKKALYNVIDTLYEGRLKLLENMTVRSKREAIGTGLAGVNQLYRELAFLKVTLHYRVDELPIFLNSLIEERIAAPLPTIGNTLKLILIIIAFNYWRRWAPDGLVSLRKSLMKKTPRTKRQLRLTKLVWYFDQIKTPISWLVLFNVIFSFIQNPNITFFIEVAEVFVNWILISWIAVLLTHAIISRSSRTLKEERGSLILRSLKYIGVWAIFTGLTLSLISNYLGEGTLYSWMTLLNQILFFALLLRLLNIWRPVIQEECEEESQQNFITQAVQEQHKGLLGIIYNALGSAYLIKINSSKLFIDWIANFNTGQQMLESLLGLEMAKAYQKQKIDPDAQPLPPEIEQKLLSCGDTIMELQGSSVLKSILARAENGPGGAVIVVGETGVGKTTLLQRATKAIEKRSIMVSCPKEGFDALIQELARKLHVDSKEPTRRIVFEELRLKNIEVLVIDNLHWLIRPYVGSQGNLDKLSEIFAHAPNLLCVMSLNSSTWQYILRARADRIFDKSVLRVPLWTSDQIATLIRNSCEAAEITPDFSNVVIPRQYDDNNFDDPKERSFSGFIRILHGAATGNPQVALGLWVKSLYLDKNNNVIARLPRLPTSDALDNASLTLLLVLRVICQTEVITLDDIVKSLQMHRQEVEGAIQLSIFNRWVDVIDEEYYQLSWYWRKVIMKVLARQNLMPRSYG</sequence>
<dbReference type="InterPro" id="IPR027417">
    <property type="entry name" value="P-loop_NTPase"/>
</dbReference>
<feature type="transmembrane region" description="Helical" evidence="1">
    <location>
        <begin position="372"/>
        <end position="391"/>
    </location>
</feature>
<feature type="transmembrane region" description="Helical" evidence="1">
    <location>
        <begin position="308"/>
        <end position="326"/>
    </location>
</feature>
<keyword evidence="4" id="KW-0067">ATP-binding</keyword>
<dbReference type="SMART" id="SM00382">
    <property type="entry name" value="AAA"/>
    <property type="match status" value="1"/>
</dbReference>
<feature type="chain" id="PRO_5038870862" evidence="2">
    <location>
        <begin position="25"/>
        <end position="829"/>
    </location>
</feature>
<dbReference type="SUPFAM" id="SSF52540">
    <property type="entry name" value="P-loop containing nucleoside triphosphate hydrolases"/>
    <property type="match status" value="1"/>
</dbReference>
<proteinExistence type="predicted"/>
<keyword evidence="2" id="KW-0732">Signal</keyword>
<feature type="signal peptide" evidence="2">
    <location>
        <begin position="1"/>
        <end position="24"/>
    </location>
</feature>
<keyword evidence="4" id="KW-0547">Nucleotide-binding</keyword>
<feature type="transmembrane region" description="Helical" evidence="1">
    <location>
        <begin position="269"/>
        <end position="293"/>
    </location>
</feature>
<dbReference type="CDD" id="cd00009">
    <property type="entry name" value="AAA"/>
    <property type="match status" value="1"/>
</dbReference>
<dbReference type="Pfam" id="PF13401">
    <property type="entry name" value="AAA_22"/>
    <property type="match status" value="1"/>
</dbReference>
<feature type="domain" description="AAA+ ATPase" evidence="3">
    <location>
        <begin position="517"/>
        <end position="655"/>
    </location>
</feature>
<gene>
    <name evidence="4" type="ORF">NNL22_12160</name>
</gene>
<reference evidence="4" key="1">
    <citation type="submission" date="2022-07" db="EMBL/GenBank/DDBJ databases">
        <title>Alkalimarinus sp. nov., isolated from gut of a Alitta virens.</title>
        <authorList>
            <person name="Yang A.I."/>
            <person name="Shin N.-R."/>
        </authorList>
    </citation>
    <scope>NUCLEOTIDE SEQUENCE</scope>
    <source>
        <strain evidence="4">FA028</strain>
    </source>
</reference>
<keyword evidence="1" id="KW-0472">Membrane</keyword>
<dbReference type="RefSeq" id="WP_251809931.1">
    <property type="nucleotide sequence ID" value="NZ_CP101527.1"/>
</dbReference>
<name>A0A9E8KP37_9ALTE</name>
<feature type="transmembrane region" description="Helical" evidence="1">
    <location>
        <begin position="347"/>
        <end position="366"/>
    </location>
</feature>
<dbReference type="GO" id="GO:0016887">
    <property type="term" value="F:ATP hydrolysis activity"/>
    <property type="evidence" value="ECO:0007669"/>
    <property type="project" value="InterPro"/>
</dbReference>
<feature type="transmembrane region" description="Helical" evidence="1">
    <location>
        <begin position="215"/>
        <end position="238"/>
    </location>
</feature>
<keyword evidence="1" id="KW-0812">Transmembrane</keyword>
<organism evidence="4 5">
    <name type="scientific">Alkalimarinus sediminis</name>
    <dbReference type="NCBI Taxonomy" id="1632866"/>
    <lineage>
        <taxon>Bacteria</taxon>
        <taxon>Pseudomonadati</taxon>
        <taxon>Pseudomonadota</taxon>
        <taxon>Gammaproteobacteria</taxon>
        <taxon>Alteromonadales</taxon>
        <taxon>Alteromonadaceae</taxon>
        <taxon>Alkalimarinus</taxon>
    </lineage>
</organism>
<dbReference type="GO" id="GO:0005524">
    <property type="term" value="F:ATP binding"/>
    <property type="evidence" value="ECO:0007669"/>
    <property type="project" value="UniProtKB-KW"/>
</dbReference>
<evidence type="ECO:0000313" key="5">
    <source>
        <dbReference type="Proteomes" id="UP001164472"/>
    </source>
</evidence>
<dbReference type="Gene3D" id="3.40.50.300">
    <property type="entry name" value="P-loop containing nucleotide triphosphate hydrolases"/>
    <property type="match status" value="1"/>
</dbReference>
<keyword evidence="5" id="KW-1185">Reference proteome</keyword>
<dbReference type="InterPro" id="IPR025662">
    <property type="entry name" value="Sigma_54_int_dom_ATP-bd_1"/>
</dbReference>
<dbReference type="KEGG" id="asem:NNL22_12160"/>
<dbReference type="EMBL" id="CP101527">
    <property type="protein sequence ID" value="UZW73790.1"/>
    <property type="molecule type" value="Genomic_DNA"/>
</dbReference>
<dbReference type="InterPro" id="IPR049945">
    <property type="entry name" value="AAA_22"/>
</dbReference>